<dbReference type="Gene3D" id="3.30.700.10">
    <property type="entry name" value="Glycoprotein, Type 4 Pilin"/>
    <property type="match status" value="1"/>
</dbReference>
<dbReference type="RefSeq" id="WP_013939085.1">
    <property type="nucleotide sequence ID" value="NZ_CP022203.1"/>
</dbReference>
<gene>
    <name evidence="13" type="ORF">MYMAC_002468</name>
</gene>
<keyword evidence="8 11" id="KW-1133">Transmembrane helix</keyword>
<dbReference type="AlphaFoldDB" id="A0A250JT39"/>
<keyword evidence="7 11" id="KW-0812">Transmembrane</keyword>
<evidence type="ECO:0000256" key="10">
    <source>
        <dbReference type="SAM" id="MobiDB-lite"/>
    </source>
</evidence>
<keyword evidence="4" id="KW-1003">Cell membrane</keyword>
<dbReference type="KEGG" id="mmas:MYMAC_002468"/>
<dbReference type="OrthoDB" id="9795612at2"/>
<evidence type="ECO:0000259" key="12">
    <source>
        <dbReference type="Pfam" id="PF08334"/>
    </source>
</evidence>
<dbReference type="InterPro" id="IPR045584">
    <property type="entry name" value="Pilin-like"/>
</dbReference>
<dbReference type="EMBL" id="CP022203">
    <property type="protein sequence ID" value="ATB46863.1"/>
    <property type="molecule type" value="Genomic_DNA"/>
</dbReference>
<feature type="compositionally biased region" description="Low complexity" evidence="10">
    <location>
        <begin position="128"/>
        <end position="140"/>
    </location>
</feature>
<dbReference type="PANTHER" id="PTHR30093">
    <property type="entry name" value="GENERAL SECRETION PATHWAY PROTEIN G"/>
    <property type="match status" value="1"/>
</dbReference>
<dbReference type="InterPro" id="IPR013545">
    <property type="entry name" value="T2SS_protein-GspG_C"/>
</dbReference>
<keyword evidence="6" id="KW-0997">Cell inner membrane</keyword>
<evidence type="ECO:0000256" key="4">
    <source>
        <dbReference type="ARBA" id="ARBA00022475"/>
    </source>
</evidence>
<feature type="region of interest" description="Disordered" evidence="10">
    <location>
        <begin position="121"/>
        <end position="140"/>
    </location>
</feature>
<evidence type="ECO:0000256" key="2">
    <source>
        <dbReference type="ARBA" id="ARBA00009984"/>
    </source>
</evidence>
<evidence type="ECO:0000313" key="13">
    <source>
        <dbReference type="EMBL" id="ATB46863.1"/>
    </source>
</evidence>
<proteinExistence type="inferred from homology"/>
<comment type="subcellular location">
    <subcellularLocation>
        <location evidence="1">Cell inner membrane</location>
        <topology evidence="1">Single-pass membrane protein</topology>
    </subcellularLocation>
</comment>
<feature type="domain" description="Type II secretion system protein GspG C-terminal" evidence="12">
    <location>
        <begin position="40"/>
        <end position="132"/>
    </location>
</feature>
<evidence type="ECO:0000256" key="1">
    <source>
        <dbReference type="ARBA" id="ARBA00004377"/>
    </source>
</evidence>
<keyword evidence="9 11" id="KW-0472">Membrane</keyword>
<dbReference type="Pfam" id="PF07963">
    <property type="entry name" value="N_methyl"/>
    <property type="match status" value="1"/>
</dbReference>
<dbReference type="InterPro" id="IPR000983">
    <property type="entry name" value="Bac_GSPG_pilin"/>
</dbReference>
<evidence type="ECO:0000256" key="8">
    <source>
        <dbReference type="ARBA" id="ARBA00022989"/>
    </source>
</evidence>
<evidence type="ECO:0000313" key="14">
    <source>
        <dbReference type="Proteomes" id="UP000217343"/>
    </source>
</evidence>
<comment type="similarity">
    <text evidence="2">Belongs to the GSP G family.</text>
</comment>
<dbReference type="PANTHER" id="PTHR30093:SF44">
    <property type="entry name" value="TYPE II SECRETION SYSTEM CORE PROTEIN G"/>
    <property type="match status" value="1"/>
</dbReference>
<dbReference type="NCBIfam" id="TIGR01710">
    <property type="entry name" value="typeII_sec_gspG"/>
    <property type="match status" value="1"/>
</dbReference>
<name>A0A250JT39_9BACT</name>
<dbReference type="InterPro" id="IPR012902">
    <property type="entry name" value="N_methyl_site"/>
</dbReference>
<dbReference type="Pfam" id="PF08334">
    <property type="entry name" value="T2SSG"/>
    <property type="match status" value="1"/>
</dbReference>
<evidence type="ECO:0000256" key="5">
    <source>
        <dbReference type="ARBA" id="ARBA00022481"/>
    </source>
</evidence>
<dbReference type="InterPro" id="IPR010054">
    <property type="entry name" value="Type2_sec_GspG"/>
</dbReference>
<feature type="transmembrane region" description="Helical" evidence="11">
    <location>
        <begin position="20"/>
        <end position="41"/>
    </location>
</feature>
<keyword evidence="5" id="KW-0488">Methylation</keyword>
<dbReference type="PROSITE" id="PS00409">
    <property type="entry name" value="PROKAR_NTER_METHYL"/>
    <property type="match status" value="1"/>
</dbReference>
<dbReference type="Proteomes" id="UP000217343">
    <property type="component" value="Chromosome"/>
</dbReference>
<keyword evidence="14" id="KW-1185">Reference proteome</keyword>
<accession>A0A250JT39</accession>
<dbReference type="SUPFAM" id="SSF54523">
    <property type="entry name" value="Pili subunits"/>
    <property type="match status" value="1"/>
</dbReference>
<sequence length="140" mass="15094">MRQSQKQQRKQRRNRGMTLIEIMVVITILGLIAAAVGVAVIPQLEAARRDRAALDIKNIQGAMKLYYTKKGKYPDTASGLQALVEAQALEQMPTDPWNNEYVYINEGGKPVIISYGADGASGGEGNDADISSADAATANK</sequence>
<dbReference type="GO" id="GO:0015628">
    <property type="term" value="P:protein secretion by the type II secretion system"/>
    <property type="evidence" value="ECO:0007669"/>
    <property type="project" value="InterPro"/>
</dbReference>
<dbReference type="NCBIfam" id="TIGR02532">
    <property type="entry name" value="IV_pilin_GFxxxE"/>
    <property type="match status" value="1"/>
</dbReference>
<dbReference type="GO" id="GO:0015627">
    <property type="term" value="C:type II protein secretion system complex"/>
    <property type="evidence" value="ECO:0007669"/>
    <property type="project" value="InterPro"/>
</dbReference>
<evidence type="ECO:0000256" key="6">
    <source>
        <dbReference type="ARBA" id="ARBA00022519"/>
    </source>
</evidence>
<evidence type="ECO:0000256" key="9">
    <source>
        <dbReference type="ARBA" id="ARBA00023136"/>
    </source>
</evidence>
<evidence type="ECO:0000256" key="7">
    <source>
        <dbReference type="ARBA" id="ARBA00022692"/>
    </source>
</evidence>
<evidence type="ECO:0000256" key="11">
    <source>
        <dbReference type="SAM" id="Phobius"/>
    </source>
</evidence>
<dbReference type="PRINTS" id="PR00813">
    <property type="entry name" value="BCTERIALGSPG"/>
</dbReference>
<dbReference type="GO" id="GO:0005886">
    <property type="term" value="C:plasma membrane"/>
    <property type="evidence" value="ECO:0007669"/>
    <property type="project" value="UniProtKB-SubCell"/>
</dbReference>
<protein>
    <recommendedName>
        <fullName evidence="3">Type II secretion system core protein G</fullName>
    </recommendedName>
</protein>
<organism evidence="13 14">
    <name type="scientific">Corallococcus macrosporus DSM 14697</name>
    <dbReference type="NCBI Taxonomy" id="1189310"/>
    <lineage>
        <taxon>Bacteria</taxon>
        <taxon>Pseudomonadati</taxon>
        <taxon>Myxococcota</taxon>
        <taxon>Myxococcia</taxon>
        <taxon>Myxococcales</taxon>
        <taxon>Cystobacterineae</taxon>
        <taxon>Myxococcaceae</taxon>
        <taxon>Corallococcus</taxon>
    </lineage>
</organism>
<reference evidence="13 14" key="1">
    <citation type="submission" date="2017-06" db="EMBL/GenBank/DDBJ databases">
        <title>Sequencing and comparative analysis of myxobacterial genomes.</title>
        <authorList>
            <person name="Rupp O."/>
            <person name="Goesmann A."/>
            <person name="Sogaard-Andersen L."/>
        </authorList>
    </citation>
    <scope>NUCLEOTIDE SEQUENCE [LARGE SCALE GENOMIC DNA]</scope>
    <source>
        <strain evidence="13 14">DSM 14697</strain>
    </source>
</reference>
<evidence type="ECO:0000256" key="3">
    <source>
        <dbReference type="ARBA" id="ARBA00020042"/>
    </source>
</evidence>